<sequence length="76" mass="8927">MPFKIQYKFNDDPQIYHCVVSYAQYRNFCGLPIIQECKIIKGNETTTKKSLDEIQRALDLAYQKDTSHIRKLAENT</sequence>
<keyword evidence="3" id="KW-1185">Reference proteome</keyword>
<organism evidence="2 3">
    <name type="scientific">Nitrosarchaeum koreense MY1</name>
    <dbReference type="NCBI Taxonomy" id="1001994"/>
    <lineage>
        <taxon>Archaea</taxon>
        <taxon>Nitrososphaerota</taxon>
        <taxon>Nitrososphaeria</taxon>
        <taxon>Nitrosopumilales</taxon>
        <taxon>Nitrosopumilaceae</taxon>
        <taxon>Nitrosarchaeum</taxon>
    </lineage>
</organism>
<dbReference type="AlphaFoldDB" id="F9CX58"/>
<evidence type="ECO:0000313" key="3">
    <source>
        <dbReference type="Proteomes" id="UP000004440"/>
    </source>
</evidence>
<reference evidence="2 3" key="1">
    <citation type="journal article" date="2011" name="J. Bacteriol.">
        <title>Genome Sequence of an Ammonia-Oxidizing Soil Archaeon, "Candidatus Nitrosoarchaeum koreensis" MY1.</title>
        <authorList>
            <person name="Kim B.K."/>
            <person name="Jung M.Y."/>
            <person name="Yu D.S."/>
            <person name="Park S.J."/>
            <person name="Oh T.K."/>
            <person name="Rhee S.K."/>
            <person name="Kim J.F."/>
        </authorList>
    </citation>
    <scope>NUCLEOTIDE SEQUENCE [LARGE SCALE GENOMIC DNA]</scope>
    <source>
        <strain evidence="2 3">MY1</strain>
    </source>
</reference>
<gene>
    <name evidence="2" type="ORF">MY1_1100</name>
</gene>
<comment type="caution">
    <text evidence="2">The sequence shown here is derived from an EMBL/GenBank/DDBJ whole genome shotgun (WGS) entry which is preliminary data.</text>
</comment>
<dbReference type="Pfam" id="PF18549">
    <property type="entry name" value="NitrOD1"/>
    <property type="match status" value="1"/>
</dbReference>
<dbReference type="OrthoDB" id="3203at2157"/>
<evidence type="ECO:0000313" key="2">
    <source>
        <dbReference type="EMBL" id="EGP93860.1"/>
    </source>
</evidence>
<evidence type="ECO:0000259" key="1">
    <source>
        <dbReference type="Pfam" id="PF18549"/>
    </source>
</evidence>
<dbReference type="InterPro" id="IPR041213">
    <property type="entry name" value="NitrOD1"/>
</dbReference>
<dbReference type="Proteomes" id="UP000004440">
    <property type="component" value="Unassembled WGS sequence"/>
</dbReference>
<feature type="domain" description="Nitrosopumilus output" evidence="1">
    <location>
        <begin position="4"/>
        <end position="66"/>
    </location>
</feature>
<proteinExistence type="predicted"/>
<protein>
    <recommendedName>
        <fullName evidence="1">Nitrosopumilus output domain-containing protein</fullName>
    </recommendedName>
</protein>
<name>F9CX58_9ARCH</name>
<dbReference type="STRING" id="1001994.MY1_1100"/>
<accession>F9CX58</accession>
<dbReference type="RefSeq" id="WP_007550716.1">
    <property type="nucleotide sequence ID" value="NZ_AFPU01000001.1"/>
</dbReference>
<dbReference type="EMBL" id="AFPU01000001">
    <property type="protein sequence ID" value="EGP93860.1"/>
    <property type="molecule type" value="Genomic_DNA"/>
</dbReference>